<reference evidence="3" key="1">
    <citation type="submission" date="2021-01" db="EMBL/GenBank/DDBJ databases">
        <authorList>
            <person name="Corre E."/>
            <person name="Pelletier E."/>
            <person name="Niang G."/>
            <person name="Scheremetjew M."/>
            <person name="Finn R."/>
            <person name="Kale V."/>
            <person name="Holt S."/>
            <person name="Cochrane G."/>
            <person name="Meng A."/>
            <person name="Brown T."/>
            <person name="Cohen L."/>
        </authorList>
    </citation>
    <scope>NUCLEOTIDE SEQUENCE</scope>
    <source>
        <strain evidence="3">CCMP1452</strain>
    </source>
</reference>
<accession>A0A6U0RQY0</accession>
<organism evidence="3">
    <name type="scientific">Eucampia antarctica</name>
    <dbReference type="NCBI Taxonomy" id="49252"/>
    <lineage>
        <taxon>Eukaryota</taxon>
        <taxon>Sar</taxon>
        <taxon>Stramenopiles</taxon>
        <taxon>Ochrophyta</taxon>
        <taxon>Bacillariophyta</taxon>
        <taxon>Mediophyceae</taxon>
        <taxon>Biddulphiophycidae</taxon>
        <taxon>Hemiaulales</taxon>
        <taxon>Hemiaulaceae</taxon>
        <taxon>Eucampia</taxon>
    </lineage>
</organism>
<dbReference type="AlphaFoldDB" id="A0A6U0RQY0"/>
<evidence type="ECO:0000256" key="1">
    <source>
        <dbReference type="SAM" id="MobiDB-lite"/>
    </source>
</evidence>
<proteinExistence type="predicted"/>
<dbReference type="EMBL" id="HBHI01014891">
    <property type="protein sequence ID" value="CAD9673569.1"/>
    <property type="molecule type" value="Transcribed_RNA"/>
</dbReference>
<evidence type="ECO:0000313" key="2">
    <source>
        <dbReference type="EMBL" id="CAD9673569.1"/>
    </source>
</evidence>
<protein>
    <submittedName>
        <fullName evidence="3">Uncharacterized protein</fullName>
    </submittedName>
</protein>
<feature type="region of interest" description="Disordered" evidence="1">
    <location>
        <begin position="1"/>
        <end position="24"/>
    </location>
</feature>
<evidence type="ECO:0000313" key="3">
    <source>
        <dbReference type="EMBL" id="CAD9673574.1"/>
    </source>
</evidence>
<name>A0A6U0RQY0_9STRA</name>
<dbReference type="EMBL" id="HBHI01014894">
    <property type="protein sequence ID" value="CAD9673574.1"/>
    <property type="molecule type" value="Transcribed_RNA"/>
</dbReference>
<sequence length="99" mass="11160">MYTRLSCGPFSNLENDSDLNSRSRDSIDDRFDVMLNDEELVSFIISNESVTDSPCAVIADNRRIAYDSCIGPLSEASTNCLYDFIEESIITVYLLYVVI</sequence>
<gene>
    <name evidence="2" type="ORF">EANT1437_LOCUS7620</name>
    <name evidence="3" type="ORF">EANT1437_LOCUS7621</name>
</gene>